<keyword evidence="1" id="KW-1133">Transmembrane helix</keyword>
<dbReference type="EMBL" id="JAGSCS010000002">
    <property type="protein sequence ID" value="MBR0575198.1"/>
    <property type="molecule type" value="Genomic_DNA"/>
</dbReference>
<keyword evidence="3" id="KW-1185">Reference proteome</keyword>
<proteinExistence type="predicted"/>
<dbReference type="PANTHER" id="PTHR33802:SF1">
    <property type="entry name" value="XK-RELATED PROTEIN"/>
    <property type="match status" value="1"/>
</dbReference>
<dbReference type="AlphaFoldDB" id="A0A941CP19"/>
<comment type="caution">
    <text evidence="2">The sequence shown here is derived from an EMBL/GenBank/DDBJ whole genome shotgun (WGS) entry which is preliminary data.</text>
</comment>
<keyword evidence="1" id="KW-0472">Membrane</keyword>
<feature type="transmembrane region" description="Helical" evidence="1">
    <location>
        <begin position="48"/>
        <end position="72"/>
    </location>
</feature>
<accession>A0A941CP19</accession>
<sequence>MKNGEKKGFIPVLVLITYLIMVVMNALANLVPLNGITTGEVSDSYPNLFAPAGITFAIWGLIYILLGLYTLYQWGFFQGSRERRTDRLLGKVGVLFALTSLTNALWIIAWHYRWIPISLGLMLFLLVLLIAINLILVKAVLTGREAVFIRLPFQVYFGWITVATIANVTVFLVDYGLPRTSVSESLWTIVVILVGALIGILTMLRIRSKAYGIVLIWAYMGIQIKHTSPTGFDQGYPSVIMATLISIVLFTLTEVYLFFSKKKD</sequence>
<gene>
    <name evidence="2" type="ORF">KCG48_02475</name>
</gene>
<dbReference type="Proteomes" id="UP000675379">
    <property type="component" value="Unassembled WGS sequence"/>
</dbReference>
<feature type="transmembrane region" description="Helical" evidence="1">
    <location>
        <begin position="92"/>
        <end position="112"/>
    </location>
</feature>
<name>A0A941CP19_9CLOT</name>
<feature type="transmembrane region" description="Helical" evidence="1">
    <location>
        <begin position="185"/>
        <end position="203"/>
    </location>
</feature>
<dbReference type="Gene3D" id="1.20.1260.100">
    <property type="entry name" value="TspO/MBR protein"/>
    <property type="match status" value="1"/>
</dbReference>
<dbReference type="PANTHER" id="PTHR33802">
    <property type="entry name" value="SI:CH211-161H7.5-RELATED"/>
    <property type="match status" value="1"/>
</dbReference>
<dbReference type="InterPro" id="IPR038330">
    <property type="entry name" value="TspO/MBR-related_sf"/>
</dbReference>
<feature type="transmembrane region" description="Helical" evidence="1">
    <location>
        <begin position="118"/>
        <end position="141"/>
    </location>
</feature>
<feature type="transmembrane region" description="Helical" evidence="1">
    <location>
        <begin position="9"/>
        <end position="28"/>
    </location>
</feature>
<feature type="transmembrane region" description="Helical" evidence="1">
    <location>
        <begin position="153"/>
        <end position="173"/>
    </location>
</feature>
<reference evidence="2" key="1">
    <citation type="submission" date="2021-04" db="EMBL/GenBank/DDBJ databases">
        <title>Proteiniclasticum sedimins sp. nov., an obligate anaerobic bacterium isolated from anaerobic sludge.</title>
        <authorList>
            <person name="Liu J."/>
        </authorList>
    </citation>
    <scope>NUCLEOTIDE SEQUENCE</scope>
    <source>
        <strain evidence="2">BAD-10</strain>
    </source>
</reference>
<organism evidence="2 3">
    <name type="scientific">Proteiniclasticum sediminis</name>
    <dbReference type="NCBI Taxonomy" id="2804028"/>
    <lineage>
        <taxon>Bacteria</taxon>
        <taxon>Bacillati</taxon>
        <taxon>Bacillota</taxon>
        <taxon>Clostridia</taxon>
        <taxon>Eubacteriales</taxon>
        <taxon>Clostridiaceae</taxon>
        <taxon>Proteiniclasticum</taxon>
    </lineage>
</organism>
<evidence type="ECO:0000313" key="2">
    <source>
        <dbReference type="EMBL" id="MBR0575198.1"/>
    </source>
</evidence>
<feature type="transmembrane region" description="Helical" evidence="1">
    <location>
        <begin position="239"/>
        <end position="259"/>
    </location>
</feature>
<keyword evidence="1" id="KW-0812">Transmembrane</keyword>
<feature type="transmembrane region" description="Helical" evidence="1">
    <location>
        <begin position="210"/>
        <end position="227"/>
    </location>
</feature>
<protein>
    <submittedName>
        <fullName evidence="2">Tryptophan-rich sensory protein</fullName>
    </submittedName>
</protein>
<evidence type="ECO:0000313" key="3">
    <source>
        <dbReference type="Proteomes" id="UP000675379"/>
    </source>
</evidence>
<evidence type="ECO:0000256" key="1">
    <source>
        <dbReference type="SAM" id="Phobius"/>
    </source>
</evidence>